<evidence type="ECO:0000313" key="3">
    <source>
        <dbReference type="Proteomes" id="UP000708208"/>
    </source>
</evidence>
<feature type="region of interest" description="Disordered" evidence="1">
    <location>
        <begin position="27"/>
        <end position="68"/>
    </location>
</feature>
<accession>A0A8J2LRH3</accession>
<feature type="compositionally biased region" description="Low complexity" evidence="1">
    <location>
        <begin position="38"/>
        <end position="52"/>
    </location>
</feature>
<organism evidence="2 3">
    <name type="scientific">Allacma fusca</name>
    <dbReference type="NCBI Taxonomy" id="39272"/>
    <lineage>
        <taxon>Eukaryota</taxon>
        <taxon>Metazoa</taxon>
        <taxon>Ecdysozoa</taxon>
        <taxon>Arthropoda</taxon>
        <taxon>Hexapoda</taxon>
        <taxon>Collembola</taxon>
        <taxon>Symphypleona</taxon>
        <taxon>Sminthuridae</taxon>
        <taxon>Allacma</taxon>
    </lineage>
</organism>
<gene>
    <name evidence="2" type="ORF">AFUS01_LOCUS46789</name>
</gene>
<reference evidence="2" key="1">
    <citation type="submission" date="2021-06" db="EMBL/GenBank/DDBJ databases">
        <authorList>
            <person name="Hodson N. C."/>
            <person name="Mongue J. A."/>
            <person name="Jaron S. K."/>
        </authorList>
    </citation>
    <scope>NUCLEOTIDE SEQUENCE</scope>
</reference>
<protein>
    <submittedName>
        <fullName evidence="2">Uncharacterized protein</fullName>
    </submittedName>
</protein>
<evidence type="ECO:0000256" key="1">
    <source>
        <dbReference type="SAM" id="MobiDB-lite"/>
    </source>
</evidence>
<dbReference type="EMBL" id="CAJVCH010571517">
    <property type="protein sequence ID" value="CAG7837724.1"/>
    <property type="molecule type" value="Genomic_DNA"/>
</dbReference>
<keyword evidence="3" id="KW-1185">Reference proteome</keyword>
<comment type="caution">
    <text evidence="2">The sequence shown here is derived from an EMBL/GenBank/DDBJ whole genome shotgun (WGS) entry which is preliminary data.</text>
</comment>
<dbReference type="Proteomes" id="UP000708208">
    <property type="component" value="Unassembled WGS sequence"/>
</dbReference>
<proteinExistence type="predicted"/>
<sequence>MFSFCLPSCIPVTLSIIDTRDSNYIFDRTPNVSSPSSNTLTDNLTRRTTPTRKNSREEKQEELLLLTD</sequence>
<evidence type="ECO:0000313" key="2">
    <source>
        <dbReference type="EMBL" id="CAG7837724.1"/>
    </source>
</evidence>
<dbReference type="AlphaFoldDB" id="A0A8J2LRH3"/>
<name>A0A8J2LRH3_9HEXA</name>